<evidence type="ECO:0000256" key="9">
    <source>
        <dbReference type="ARBA" id="ARBA00022827"/>
    </source>
</evidence>
<evidence type="ECO:0000256" key="14">
    <source>
        <dbReference type="RuleBase" id="RU003825"/>
    </source>
</evidence>
<dbReference type="NCBIfam" id="TIGR00235">
    <property type="entry name" value="udk"/>
    <property type="match status" value="1"/>
</dbReference>
<comment type="cofactor">
    <cofactor evidence="1 15">
        <name>FAD</name>
        <dbReference type="ChEBI" id="CHEBI:57692"/>
    </cofactor>
</comment>
<keyword evidence="8 14" id="KW-0418">Kinase</keyword>
<comment type="catalytic activity">
    <reaction evidence="15">
        <text>2 R'C(R)SH + O2 = R'C(R)S-S(R)CR' + H2O2</text>
        <dbReference type="Rhea" id="RHEA:17357"/>
        <dbReference type="ChEBI" id="CHEBI:15379"/>
        <dbReference type="ChEBI" id="CHEBI:16240"/>
        <dbReference type="ChEBI" id="CHEBI:16520"/>
        <dbReference type="ChEBI" id="CHEBI:17412"/>
        <dbReference type="EC" id="1.8.3.2"/>
    </reaction>
</comment>
<evidence type="ECO:0000256" key="1">
    <source>
        <dbReference type="ARBA" id="ARBA00001974"/>
    </source>
</evidence>
<dbReference type="CDD" id="cd02023">
    <property type="entry name" value="UMPK"/>
    <property type="match status" value="1"/>
</dbReference>
<feature type="region of interest" description="Disordered" evidence="16">
    <location>
        <begin position="297"/>
        <end position="323"/>
    </location>
</feature>
<evidence type="ECO:0000256" key="16">
    <source>
        <dbReference type="SAM" id="MobiDB-lite"/>
    </source>
</evidence>
<name>A0A182DYI0_ONCOC</name>
<dbReference type="PANTHER" id="PTHR10285">
    <property type="entry name" value="URIDINE KINASE"/>
    <property type="match status" value="1"/>
</dbReference>
<dbReference type="EC" id="2.7.1.48" evidence="14"/>
<evidence type="ECO:0000256" key="7">
    <source>
        <dbReference type="ARBA" id="ARBA00022741"/>
    </source>
</evidence>
<evidence type="ECO:0000256" key="15">
    <source>
        <dbReference type="RuleBase" id="RU371123"/>
    </source>
</evidence>
<dbReference type="GO" id="GO:0044206">
    <property type="term" value="P:UMP salvage"/>
    <property type="evidence" value="ECO:0007669"/>
    <property type="project" value="UniProtKB-UniPathway"/>
</dbReference>
<keyword evidence="7 14" id="KW-0547">Nucleotide-binding</keyword>
<dbReference type="EMBL" id="UYRW01000077">
    <property type="protein sequence ID" value="VDK62724.1"/>
    <property type="molecule type" value="Genomic_DNA"/>
</dbReference>
<evidence type="ECO:0000259" key="17">
    <source>
        <dbReference type="PROSITE" id="PS51324"/>
    </source>
</evidence>
<gene>
    <name evidence="18" type="ORF">NOO_LOCUS729</name>
</gene>
<dbReference type="AlphaFoldDB" id="A0A182DYI0"/>
<protein>
    <recommendedName>
        <fullName evidence="14 15">Multifunctional fusion protein</fullName>
    </recommendedName>
    <domain>
        <recommendedName>
            <fullName evidence="14">Uridine kinase</fullName>
            <ecNumber evidence="14">2.7.1.48</ecNumber>
        </recommendedName>
    </domain>
    <domain>
        <recommendedName>
            <fullName evidence="15">Sulfhydryl oxidase</fullName>
            <ecNumber evidence="15">1.8.3.2</ecNumber>
        </recommendedName>
    </domain>
</protein>
<feature type="compositionally biased region" description="Low complexity" evidence="16">
    <location>
        <begin position="305"/>
        <end position="320"/>
    </location>
</feature>
<evidence type="ECO:0000256" key="3">
    <source>
        <dbReference type="ARBA" id="ARBA00004784"/>
    </source>
</evidence>
<evidence type="ECO:0000313" key="19">
    <source>
        <dbReference type="Proteomes" id="UP000271087"/>
    </source>
</evidence>
<keyword evidence="11" id="KW-1015">Disulfide bond</keyword>
<dbReference type="Pfam" id="PF04777">
    <property type="entry name" value="Evr1_Alr"/>
    <property type="match status" value="1"/>
</dbReference>
<dbReference type="PROSITE" id="PS51324">
    <property type="entry name" value="ERV_ALR"/>
    <property type="match status" value="1"/>
</dbReference>
<dbReference type="STRING" id="42157.A0A182DYI0"/>
<dbReference type="InterPro" id="IPR017905">
    <property type="entry name" value="ERV/ALR_sulphydryl_oxidase"/>
</dbReference>
<keyword evidence="10 15" id="KW-0560">Oxidoreductase</keyword>
<sequence>MRICFKTQGYDSFVVKEGLEPTVFVVQGITYRKLESVESKMNITPGFELVTSTTKTPFIIGVAGGTASGKSSVCSRIMEKLGKAHKRRVVTISQDSFYRNLTDEEMKKASRGEFNFDHPDAIEYALMISVLHKMKKGESVIVPKYDFYTNSRSKDSDVIESADVIIVEGILILYDQELRNLFDMKLFVDADADDRLARRVQRDIQERGRSLSQVLHQYLNLVKPAFEEFCLPTKKYADIIIPRGTDNNVAIDLILHHIHEILRSVVMSVARSTVRDEHCRACMSVEELMERARKLVGKVSSENGTQQTSSIQTSSSSTETKPMRTDCPVTIEKLGKSTWNLLHTIAAYYPLKPTIEQKKNAKTLMDLLGKMYPCSHCAEDLRQDLAKHPPDVEDRERFSLWMCGLHNRVNKKLGKPEYDCTQWKESAYLEVNQHCVLLRVNVMHIAPNRSECSAIDSSRAESEISSEFENNDNCADEEKIRERR</sequence>
<comment type="catalytic activity">
    <reaction evidence="13 14">
        <text>uridine + ATP = UMP + ADP + H(+)</text>
        <dbReference type="Rhea" id="RHEA:16825"/>
        <dbReference type="ChEBI" id="CHEBI:15378"/>
        <dbReference type="ChEBI" id="CHEBI:16704"/>
        <dbReference type="ChEBI" id="CHEBI:30616"/>
        <dbReference type="ChEBI" id="CHEBI:57865"/>
        <dbReference type="ChEBI" id="CHEBI:456216"/>
        <dbReference type="EC" id="2.7.1.48"/>
    </reaction>
</comment>
<organism evidence="20">
    <name type="scientific">Onchocerca ochengi</name>
    <name type="common">Filarial nematode worm</name>
    <dbReference type="NCBI Taxonomy" id="42157"/>
    <lineage>
        <taxon>Eukaryota</taxon>
        <taxon>Metazoa</taxon>
        <taxon>Ecdysozoa</taxon>
        <taxon>Nematoda</taxon>
        <taxon>Chromadorea</taxon>
        <taxon>Rhabditida</taxon>
        <taxon>Spirurina</taxon>
        <taxon>Spiruromorpha</taxon>
        <taxon>Filarioidea</taxon>
        <taxon>Onchocercidae</taxon>
        <taxon>Onchocerca</taxon>
    </lineage>
</organism>
<keyword evidence="19" id="KW-1185">Reference proteome</keyword>
<dbReference type="UniPathway" id="UPA00574">
    <property type="reaction ID" value="UER00637"/>
</dbReference>
<evidence type="ECO:0000256" key="10">
    <source>
        <dbReference type="ARBA" id="ARBA00023002"/>
    </source>
</evidence>
<dbReference type="InterPro" id="IPR006083">
    <property type="entry name" value="PRK/URK"/>
</dbReference>
<dbReference type="InterPro" id="IPR036774">
    <property type="entry name" value="ERV/ALR_sulphydryl_oxid_sf"/>
</dbReference>
<evidence type="ECO:0000256" key="6">
    <source>
        <dbReference type="ARBA" id="ARBA00022679"/>
    </source>
</evidence>
<evidence type="ECO:0000313" key="20">
    <source>
        <dbReference type="WBParaSite" id="nOo.2.0.1.t00729-RA"/>
    </source>
</evidence>
<dbReference type="Pfam" id="PF00485">
    <property type="entry name" value="PRK"/>
    <property type="match status" value="1"/>
</dbReference>
<dbReference type="Gene3D" id="3.40.50.300">
    <property type="entry name" value="P-loop containing nucleotide triphosphate hydrolases"/>
    <property type="match status" value="1"/>
</dbReference>
<feature type="region of interest" description="Disordered" evidence="16">
    <location>
        <begin position="461"/>
        <end position="484"/>
    </location>
</feature>
<reference evidence="18 19" key="2">
    <citation type="submission" date="2018-08" db="EMBL/GenBank/DDBJ databases">
        <authorList>
            <person name="Laetsch R D."/>
            <person name="Stevens L."/>
            <person name="Kumar S."/>
            <person name="Blaxter L. M."/>
        </authorList>
    </citation>
    <scope>NUCLEOTIDE SEQUENCE [LARGE SCALE GENOMIC DNA]</scope>
</reference>
<comment type="pathway">
    <text evidence="2 14">Pyrimidine metabolism; UMP biosynthesis via salvage pathway; UMP from uridine: step 1/1.</text>
</comment>
<comment type="pathway">
    <text evidence="3 14">Pyrimidine metabolism; CTP biosynthesis via salvage pathway; CTP from cytidine: step 1/3.</text>
</comment>
<evidence type="ECO:0000256" key="2">
    <source>
        <dbReference type="ARBA" id="ARBA00004690"/>
    </source>
</evidence>
<comment type="catalytic activity">
    <reaction evidence="12 14">
        <text>cytidine + ATP = CMP + ADP + H(+)</text>
        <dbReference type="Rhea" id="RHEA:24674"/>
        <dbReference type="ChEBI" id="CHEBI:15378"/>
        <dbReference type="ChEBI" id="CHEBI:17562"/>
        <dbReference type="ChEBI" id="CHEBI:30616"/>
        <dbReference type="ChEBI" id="CHEBI:60377"/>
        <dbReference type="ChEBI" id="CHEBI:456216"/>
        <dbReference type="EC" id="2.7.1.48"/>
    </reaction>
</comment>
<dbReference type="PRINTS" id="PR00988">
    <property type="entry name" value="URIDINKINASE"/>
</dbReference>
<reference evidence="20" key="1">
    <citation type="submission" date="2016-06" db="UniProtKB">
        <authorList>
            <consortium name="WormBaseParasite"/>
        </authorList>
    </citation>
    <scope>IDENTIFICATION</scope>
</reference>
<dbReference type="Proteomes" id="UP000271087">
    <property type="component" value="Unassembled WGS sequence"/>
</dbReference>
<dbReference type="WBParaSite" id="nOo.2.0.1.t00729-RA">
    <property type="protein sequence ID" value="nOo.2.0.1.t00729-RA"/>
    <property type="gene ID" value="nOo.2.0.1.g00729"/>
</dbReference>
<keyword evidence="5 15" id="KW-0285">Flavoprotein</keyword>
<evidence type="ECO:0000256" key="13">
    <source>
        <dbReference type="ARBA" id="ARBA00048909"/>
    </source>
</evidence>
<dbReference type="SUPFAM" id="SSF69000">
    <property type="entry name" value="FAD-dependent thiol oxidase"/>
    <property type="match status" value="1"/>
</dbReference>
<dbReference type="GO" id="GO:0016972">
    <property type="term" value="F:thiol oxidase activity"/>
    <property type="evidence" value="ECO:0007669"/>
    <property type="project" value="UniProtKB-EC"/>
</dbReference>
<dbReference type="GO" id="GO:0005524">
    <property type="term" value="F:ATP binding"/>
    <property type="evidence" value="ECO:0007669"/>
    <property type="project" value="UniProtKB-KW"/>
</dbReference>
<dbReference type="UniPathway" id="UPA00579">
    <property type="reaction ID" value="UER00640"/>
</dbReference>
<evidence type="ECO:0000256" key="5">
    <source>
        <dbReference type="ARBA" id="ARBA00022630"/>
    </source>
</evidence>
<evidence type="ECO:0000256" key="11">
    <source>
        <dbReference type="ARBA" id="ARBA00023157"/>
    </source>
</evidence>
<dbReference type="InterPro" id="IPR027417">
    <property type="entry name" value="P-loop_NTPase"/>
</dbReference>
<dbReference type="FunFam" id="3.40.50.300:FF:000339">
    <property type="entry name" value="Uridine kinase"/>
    <property type="match status" value="1"/>
</dbReference>
<feature type="domain" description="ERV/ALR sulfhydryl oxidase" evidence="17">
    <location>
        <begin position="327"/>
        <end position="428"/>
    </location>
</feature>
<dbReference type="OrthoDB" id="10257085at2759"/>
<dbReference type="GO" id="GO:0044211">
    <property type="term" value="P:CTP salvage"/>
    <property type="evidence" value="ECO:0007669"/>
    <property type="project" value="UniProtKB-UniPathway"/>
</dbReference>
<dbReference type="EC" id="1.8.3.2" evidence="15"/>
<evidence type="ECO:0000256" key="4">
    <source>
        <dbReference type="ARBA" id="ARBA00005408"/>
    </source>
</evidence>
<dbReference type="NCBIfam" id="NF004018">
    <property type="entry name" value="PRK05480.1"/>
    <property type="match status" value="1"/>
</dbReference>
<accession>A0A182DYI0</accession>
<keyword evidence="14" id="KW-0067">ATP-binding</keyword>
<dbReference type="SUPFAM" id="SSF52540">
    <property type="entry name" value="P-loop containing nucleoside triphosphate hydrolases"/>
    <property type="match status" value="1"/>
</dbReference>
<keyword evidence="9 15" id="KW-0274">FAD</keyword>
<evidence type="ECO:0000256" key="12">
    <source>
        <dbReference type="ARBA" id="ARBA00047436"/>
    </source>
</evidence>
<dbReference type="Gene3D" id="1.20.120.310">
    <property type="entry name" value="ERV/ALR sulfhydryl oxidase domain"/>
    <property type="match status" value="1"/>
</dbReference>
<keyword evidence="6 14" id="KW-0808">Transferase</keyword>
<evidence type="ECO:0000313" key="18">
    <source>
        <dbReference type="EMBL" id="VDK62724.1"/>
    </source>
</evidence>
<proteinExistence type="inferred from homology"/>
<evidence type="ECO:0000256" key="8">
    <source>
        <dbReference type="ARBA" id="ARBA00022777"/>
    </source>
</evidence>
<comment type="similarity">
    <text evidence="4 14">Belongs to the uridine kinase family.</text>
</comment>
<dbReference type="InterPro" id="IPR000764">
    <property type="entry name" value="Uridine_kinase-like"/>
</dbReference>
<dbReference type="GO" id="GO:0004849">
    <property type="term" value="F:uridine kinase activity"/>
    <property type="evidence" value="ECO:0007669"/>
    <property type="project" value="UniProtKB-EC"/>
</dbReference>